<evidence type="ECO:0000256" key="1">
    <source>
        <dbReference type="ARBA" id="ARBA00005704"/>
    </source>
</evidence>
<evidence type="ECO:0000256" key="5">
    <source>
        <dbReference type="PIRSR" id="PIRSR001362-2"/>
    </source>
</evidence>
<reference evidence="7" key="1">
    <citation type="submission" date="2019-10" db="EMBL/GenBank/DDBJ databases">
        <authorList>
            <consortium name="DOE Joint Genome Institute"/>
            <person name="Kuo A."/>
            <person name="Miyauchi S."/>
            <person name="Kiss E."/>
            <person name="Drula E."/>
            <person name="Kohler A."/>
            <person name="Sanchez-Garcia M."/>
            <person name="Andreopoulos B."/>
            <person name="Barry K.W."/>
            <person name="Bonito G."/>
            <person name="Buee M."/>
            <person name="Carver A."/>
            <person name="Chen C."/>
            <person name="Cichocki N."/>
            <person name="Clum A."/>
            <person name="Culley D."/>
            <person name="Crous P.W."/>
            <person name="Fauchery L."/>
            <person name="Girlanda M."/>
            <person name="Hayes R."/>
            <person name="Keri Z."/>
            <person name="LaButti K."/>
            <person name="Lipzen A."/>
            <person name="Lombard V."/>
            <person name="Magnuson J."/>
            <person name="Maillard F."/>
            <person name="Morin E."/>
            <person name="Murat C."/>
            <person name="Nolan M."/>
            <person name="Ohm R."/>
            <person name="Pangilinan J."/>
            <person name="Pereira M."/>
            <person name="Perotto S."/>
            <person name="Peter M."/>
            <person name="Riley R."/>
            <person name="Sitrit Y."/>
            <person name="Stielow B."/>
            <person name="Szollosi G."/>
            <person name="Zifcakova L."/>
            <person name="Stursova M."/>
            <person name="Spatafora J.W."/>
            <person name="Tedersoo L."/>
            <person name="Vaario L.-M."/>
            <person name="Yamada A."/>
            <person name="Yan M."/>
            <person name="Wang P."/>
            <person name="Xu J."/>
            <person name="Bruns T."/>
            <person name="Baldrian P."/>
            <person name="Vilgalys R."/>
            <person name="Henrissat B."/>
            <person name="Grigoriev I.V."/>
            <person name="Hibbett D."/>
            <person name="Nagy L.G."/>
            <person name="Martin F.M."/>
        </authorList>
    </citation>
    <scope>NUCLEOTIDE SEQUENCE</scope>
    <source>
        <strain evidence="7">Prilba</strain>
    </source>
</reference>
<feature type="binding site" evidence="5">
    <location>
        <begin position="133"/>
        <end position="135"/>
    </location>
    <ligand>
        <name>substrate</name>
    </ligand>
</feature>
<dbReference type="EC" id="4.1.3.30" evidence="2"/>
<evidence type="ECO:0000256" key="3">
    <source>
        <dbReference type="ARBA" id="ARBA00023239"/>
    </source>
</evidence>
<evidence type="ECO:0000256" key="2">
    <source>
        <dbReference type="ARBA" id="ARBA00012260"/>
    </source>
</evidence>
<feature type="binding site" evidence="5">
    <location>
        <begin position="494"/>
        <end position="498"/>
    </location>
    <ligand>
        <name>substrate</name>
    </ligand>
</feature>
<dbReference type="Gene3D" id="1.10.10.850">
    <property type="match status" value="2"/>
</dbReference>
<dbReference type="PANTHER" id="PTHR21631:SF13">
    <property type="entry name" value="MITOCHONDRIAL 2-METHYLISOCITRATE LYASE ICL2"/>
    <property type="match status" value="1"/>
</dbReference>
<keyword evidence="3 7" id="KW-0456">Lyase</keyword>
<feature type="binding site" evidence="5">
    <location>
        <begin position="244"/>
        <end position="245"/>
    </location>
    <ligand>
        <name>substrate</name>
    </ligand>
</feature>
<dbReference type="NCBIfam" id="TIGR01346">
    <property type="entry name" value="isocit_lyase"/>
    <property type="match status" value="1"/>
</dbReference>
<gene>
    <name evidence="7" type="ORF">DFH94DRAFT_628400</name>
</gene>
<feature type="binding site" evidence="5">
    <location>
        <position position="532"/>
    </location>
    <ligand>
        <name>substrate</name>
    </ligand>
</feature>
<dbReference type="InterPro" id="IPR018523">
    <property type="entry name" value="Isocitrate_lyase_ph_CS"/>
</dbReference>
<dbReference type="GO" id="GO:0019629">
    <property type="term" value="P:propionate catabolic process, 2-methylcitrate cycle"/>
    <property type="evidence" value="ECO:0007669"/>
    <property type="project" value="TreeGrafter"/>
</dbReference>
<accession>A0A9P5MYT5</accession>
<feature type="binding site" evidence="5">
    <location>
        <position position="280"/>
    </location>
    <ligand>
        <name>substrate</name>
    </ligand>
</feature>
<reference evidence="7" key="2">
    <citation type="journal article" date="2020" name="Nat. Commun.">
        <title>Large-scale genome sequencing of mycorrhizal fungi provides insights into the early evolution of symbiotic traits.</title>
        <authorList>
            <person name="Miyauchi S."/>
            <person name="Kiss E."/>
            <person name="Kuo A."/>
            <person name="Drula E."/>
            <person name="Kohler A."/>
            <person name="Sanchez-Garcia M."/>
            <person name="Morin E."/>
            <person name="Andreopoulos B."/>
            <person name="Barry K.W."/>
            <person name="Bonito G."/>
            <person name="Buee M."/>
            <person name="Carver A."/>
            <person name="Chen C."/>
            <person name="Cichocki N."/>
            <person name="Clum A."/>
            <person name="Culley D."/>
            <person name="Crous P.W."/>
            <person name="Fauchery L."/>
            <person name="Girlanda M."/>
            <person name="Hayes R.D."/>
            <person name="Keri Z."/>
            <person name="LaButti K."/>
            <person name="Lipzen A."/>
            <person name="Lombard V."/>
            <person name="Magnuson J."/>
            <person name="Maillard F."/>
            <person name="Murat C."/>
            <person name="Nolan M."/>
            <person name="Ohm R.A."/>
            <person name="Pangilinan J."/>
            <person name="Pereira M.F."/>
            <person name="Perotto S."/>
            <person name="Peter M."/>
            <person name="Pfister S."/>
            <person name="Riley R."/>
            <person name="Sitrit Y."/>
            <person name="Stielow J.B."/>
            <person name="Szollosi G."/>
            <person name="Zifcakova L."/>
            <person name="Stursova M."/>
            <person name="Spatafora J.W."/>
            <person name="Tedersoo L."/>
            <person name="Vaario L.M."/>
            <person name="Yamada A."/>
            <person name="Yan M."/>
            <person name="Wang P."/>
            <person name="Xu J."/>
            <person name="Bruns T."/>
            <person name="Baldrian P."/>
            <person name="Vilgalys R."/>
            <person name="Dunand C."/>
            <person name="Henrissat B."/>
            <person name="Grigoriev I.V."/>
            <person name="Hibbett D."/>
            <person name="Nagy L.G."/>
            <person name="Martin F.M."/>
        </authorList>
    </citation>
    <scope>NUCLEOTIDE SEQUENCE</scope>
    <source>
        <strain evidence="7">Prilba</strain>
    </source>
</reference>
<dbReference type="SUPFAM" id="SSF51621">
    <property type="entry name" value="Phosphoenolpyruvate/pyruvate domain"/>
    <property type="match status" value="1"/>
</dbReference>
<dbReference type="GO" id="GO:0046872">
    <property type="term" value="F:metal ion binding"/>
    <property type="evidence" value="ECO:0007669"/>
    <property type="project" value="UniProtKB-KW"/>
</dbReference>
<dbReference type="CDD" id="cd00377">
    <property type="entry name" value="ICL_PEPM"/>
    <property type="match status" value="1"/>
</dbReference>
<dbReference type="GO" id="GO:0005759">
    <property type="term" value="C:mitochondrial matrix"/>
    <property type="evidence" value="ECO:0007669"/>
    <property type="project" value="TreeGrafter"/>
</dbReference>
<protein>
    <recommendedName>
        <fullName evidence="2">methylisocitrate lyase</fullName>
        <ecNumber evidence="2">4.1.3.30</ecNumber>
    </recommendedName>
</protein>
<feature type="active site" description="Proton acceptor" evidence="4">
    <location>
        <position position="243"/>
    </location>
</feature>
<keyword evidence="6" id="KW-0479">Metal-binding</keyword>
<organism evidence="7 8">
    <name type="scientific">Russula ochroleuca</name>
    <dbReference type="NCBI Taxonomy" id="152965"/>
    <lineage>
        <taxon>Eukaryota</taxon>
        <taxon>Fungi</taxon>
        <taxon>Dikarya</taxon>
        <taxon>Basidiomycota</taxon>
        <taxon>Agaricomycotina</taxon>
        <taxon>Agaricomycetes</taxon>
        <taxon>Russulales</taxon>
        <taxon>Russulaceae</taxon>
        <taxon>Russula</taxon>
    </lineage>
</organism>
<dbReference type="PIRSF" id="PIRSF001362">
    <property type="entry name" value="Isocit_lyase"/>
    <property type="match status" value="1"/>
</dbReference>
<comment type="caution">
    <text evidence="7">The sequence shown here is derived from an EMBL/GenBank/DDBJ whole genome shotgun (WGS) entry which is preliminary data.</text>
</comment>
<dbReference type="OrthoDB" id="4078635at2759"/>
<dbReference type="AlphaFoldDB" id="A0A9P5MYT5"/>
<dbReference type="EMBL" id="WHVB01000006">
    <property type="protein sequence ID" value="KAF8482071.1"/>
    <property type="molecule type" value="Genomic_DNA"/>
</dbReference>
<proteinExistence type="inferred from homology"/>
<evidence type="ECO:0000256" key="4">
    <source>
        <dbReference type="PIRSR" id="PIRSR001362-1"/>
    </source>
</evidence>
<sequence length="631" mass="69801">MYFHCSPSSKYFLRQISRSLFSSATYARPTALPLDAPTASEESEAFVSRVAAVETFFSQSRFTGLSRPYSAAAVASKQGSLPPLPLPSTLLADKLYAIFDRAAKKGQPVHTLGAVDPVQMTQMARWLEVVYVSGWAASSLLTTANNEVGPDLGDYPYTTVPNQVHRLFRAQQLHDRKHYDARLEASPQEREKMPYIDYLRPIIADADTGHGGTSAVMKLVKLFAESGASAIHLEDQLHGGKKCGHLSGKVVVPTSAHISRLVASRFQLDLLQHTMLLIARTDAESARLLSSTIDARDHAHIRGVRTRLPDGSQRLALAEVLDRAESEGRSGAEINNLEAKWLSEVKLTTFDEGKQEPLFIFGAGAVRPHADETRSGKLAVEQAIQESGNVPSHHKTSALERYREAAAGKSNTEARDIAADIIGFQVDWDWDLPRTREGYYHTAGGIDAAVSRALAFAPYADMIWLETKKPDLQQAQSFARRIREKFPGKWLVYNLSPSFNWSAHGYSGPYHADLKRFIWDLAKEGFVLQLVSLAGLHSNAVGFAELAERFQTDGMLAYVETVQNKEREISCDVLTHQKWRAAYSLTMNQIHFSDQLLFRSGADYVDRILSTLASGSSSTSSRGKDSTEHSF</sequence>
<dbReference type="Proteomes" id="UP000759537">
    <property type="component" value="Unassembled WGS sequence"/>
</dbReference>
<comment type="similarity">
    <text evidence="1">Belongs to the isocitrate lyase/PEP mutase superfamily. Isocitrate lyase family.</text>
</comment>
<keyword evidence="6" id="KW-0460">Magnesium</keyword>
<evidence type="ECO:0000313" key="8">
    <source>
        <dbReference type="Proteomes" id="UP000759537"/>
    </source>
</evidence>
<dbReference type="Pfam" id="PF00463">
    <property type="entry name" value="ICL"/>
    <property type="match status" value="2"/>
</dbReference>
<evidence type="ECO:0000256" key="6">
    <source>
        <dbReference type="PIRSR" id="PIRSR001362-3"/>
    </source>
</evidence>
<evidence type="ECO:0000313" key="7">
    <source>
        <dbReference type="EMBL" id="KAF8482071.1"/>
    </source>
</evidence>
<dbReference type="PROSITE" id="PS00161">
    <property type="entry name" value="ISOCITRATE_LYASE"/>
    <property type="match status" value="1"/>
</dbReference>
<comment type="cofactor">
    <cofactor evidence="6">
        <name>Mg(2+)</name>
        <dbReference type="ChEBI" id="CHEBI:18420"/>
    </cofactor>
    <text evidence="6">Can also use Mn(2+) ion.</text>
</comment>
<feature type="binding site" evidence="6">
    <location>
        <position position="205"/>
    </location>
    <ligand>
        <name>Mg(2+)</name>
        <dbReference type="ChEBI" id="CHEBI:18420"/>
    </ligand>
</feature>
<keyword evidence="8" id="KW-1185">Reference proteome</keyword>
<dbReference type="GO" id="GO:0046421">
    <property type="term" value="F:methylisocitrate lyase activity"/>
    <property type="evidence" value="ECO:0007669"/>
    <property type="project" value="UniProtKB-EC"/>
</dbReference>
<dbReference type="InterPro" id="IPR039556">
    <property type="entry name" value="ICL/PEPM"/>
</dbReference>
<dbReference type="PANTHER" id="PTHR21631">
    <property type="entry name" value="ISOCITRATE LYASE/MALATE SYNTHASE"/>
    <property type="match status" value="1"/>
</dbReference>
<dbReference type="InterPro" id="IPR006254">
    <property type="entry name" value="Isocitrate_lyase"/>
</dbReference>
<dbReference type="GO" id="GO:0004451">
    <property type="term" value="F:isocitrate lyase activity"/>
    <property type="evidence" value="ECO:0007669"/>
    <property type="project" value="InterPro"/>
</dbReference>
<dbReference type="InterPro" id="IPR015813">
    <property type="entry name" value="Pyrv/PenolPyrv_kinase-like_dom"/>
</dbReference>
<name>A0A9P5MYT5_9AGAM</name>
<dbReference type="Gene3D" id="3.20.20.60">
    <property type="entry name" value="Phosphoenolpyruvate-binding domains"/>
    <property type="match status" value="1"/>
</dbReference>
<dbReference type="InterPro" id="IPR040442">
    <property type="entry name" value="Pyrv_kinase-like_dom_sf"/>
</dbReference>